<name>A0A180GHT1_PUCT1</name>
<reference evidence="1" key="2">
    <citation type="submission" date="2016-05" db="EMBL/GenBank/DDBJ databases">
        <title>Comparative analysis highlights variable genome content of wheat rusts and divergence of the mating loci.</title>
        <authorList>
            <person name="Cuomo C.A."/>
            <person name="Bakkeren G."/>
            <person name="Szabo L."/>
            <person name="Khalil H."/>
            <person name="Joly D."/>
            <person name="Goldberg J."/>
            <person name="Young S."/>
            <person name="Zeng Q."/>
            <person name="Fellers J."/>
        </authorList>
    </citation>
    <scope>NUCLEOTIDE SEQUENCE [LARGE SCALE GENOMIC DNA]</scope>
    <source>
        <strain evidence="1">1-1 BBBD Race 1</strain>
    </source>
</reference>
<dbReference type="SUPFAM" id="SSF52047">
    <property type="entry name" value="RNI-like"/>
    <property type="match status" value="1"/>
</dbReference>
<accession>A0A180GHT1</accession>
<reference evidence="2" key="4">
    <citation type="submission" date="2025-05" db="UniProtKB">
        <authorList>
            <consortium name="EnsemblFungi"/>
        </authorList>
    </citation>
    <scope>IDENTIFICATION</scope>
    <source>
        <strain evidence="2">isolate 1-1 / race 1 (BBBD)</strain>
    </source>
</reference>
<sequence length="353" mass="39366">MSDTRNTRPQHAVRHATTSADVVPIIVSNFTPPVSSAAQAWLATLACVHPSWSQPVCLALRQHPIISSIQQLLSFQDSLSRVQPDHQGPALDDRSTRYRRTAAPSACAVRTLLLNLYPNVDRSKSDAMSQTAYQETLTRQLQLSKELYLDPGFFSSLSNLRSIHLAMIKLSISSFTFLLSSLAPSLSELGLHDVYFIGAEDTVPIFRAIFKLPHLHSLSLTGRLVSGRCIIPMLLYPSNYFDSGKSLETLSLCDEGLTSAGELMLTPWDLVQCLENLLPDGRSHTDDHHDSSQAKYPSPLKIANYRFCMSDPEWHQPFRALYVSARAELLGIRVEVAHHTDPLQRIKWMSSTS</sequence>
<dbReference type="VEuPathDB" id="FungiDB:PTTG_12081"/>
<evidence type="ECO:0000313" key="3">
    <source>
        <dbReference type="Proteomes" id="UP000005240"/>
    </source>
</evidence>
<evidence type="ECO:0000313" key="1">
    <source>
        <dbReference type="EMBL" id="OAV91988.1"/>
    </source>
</evidence>
<gene>
    <name evidence="1" type="ORF">PTTG_12081</name>
</gene>
<dbReference type="Proteomes" id="UP000005240">
    <property type="component" value="Unassembled WGS sequence"/>
</dbReference>
<dbReference type="InterPro" id="IPR032675">
    <property type="entry name" value="LRR_dom_sf"/>
</dbReference>
<dbReference type="OrthoDB" id="2499762at2759"/>
<protein>
    <submittedName>
        <fullName evidence="1 2">Uncharacterized protein</fullName>
    </submittedName>
</protein>
<reference evidence="1" key="1">
    <citation type="submission" date="2009-11" db="EMBL/GenBank/DDBJ databases">
        <authorList>
            <consortium name="The Broad Institute Genome Sequencing Platform"/>
            <person name="Ward D."/>
            <person name="Feldgarden M."/>
            <person name="Earl A."/>
            <person name="Young S.K."/>
            <person name="Zeng Q."/>
            <person name="Koehrsen M."/>
            <person name="Alvarado L."/>
            <person name="Berlin A."/>
            <person name="Bochicchio J."/>
            <person name="Borenstein D."/>
            <person name="Chapman S.B."/>
            <person name="Chen Z."/>
            <person name="Engels R."/>
            <person name="Freedman E."/>
            <person name="Gellesch M."/>
            <person name="Goldberg J."/>
            <person name="Griggs A."/>
            <person name="Gujja S."/>
            <person name="Heilman E."/>
            <person name="Heiman D."/>
            <person name="Hepburn T."/>
            <person name="Howarth C."/>
            <person name="Jen D."/>
            <person name="Larson L."/>
            <person name="Lewis B."/>
            <person name="Mehta T."/>
            <person name="Park D."/>
            <person name="Pearson M."/>
            <person name="Roberts A."/>
            <person name="Saif S."/>
            <person name="Shea T."/>
            <person name="Shenoy N."/>
            <person name="Sisk P."/>
            <person name="Stolte C."/>
            <person name="Sykes S."/>
            <person name="Thomson T."/>
            <person name="Walk T."/>
            <person name="White J."/>
            <person name="Yandava C."/>
            <person name="Izard J."/>
            <person name="Baranova O.V."/>
            <person name="Blanton J.M."/>
            <person name="Tanner A.C."/>
            <person name="Dewhirst F.E."/>
            <person name="Haas B."/>
            <person name="Nusbaum C."/>
            <person name="Birren B."/>
        </authorList>
    </citation>
    <scope>NUCLEOTIDE SEQUENCE [LARGE SCALE GENOMIC DNA]</scope>
    <source>
        <strain evidence="1">1-1 BBBD Race 1</strain>
    </source>
</reference>
<organism evidence="1">
    <name type="scientific">Puccinia triticina (isolate 1-1 / race 1 (BBBD))</name>
    <name type="common">Brown leaf rust fungus</name>
    <dbReference type="NCBI Taxonomy" id="630390"/>
    <lineage>
        <taxon>Eukaryota</taxon>
        <taxon>Fungi</taxon>
        <taxon>Dikarya</taxon>
        <taxon>Basidiomycota</taxon>
        <taxon>Pucciniomycotina</taxon>
        <taxon>Pucciniomycetes</taxon>
        <taxon>Pucciniales</taxon>
        <taxon>Pucciniaceae</taxon>
        <taxon>Puccinia</taxon>
    </lineage>
</organism>
<evidence type="ECO:0000313" key="2">
    <source>
        <dbReference type="EnsemblFungi" id="PTTG_12081-t43_1-p1"/>
    </source>
</evidence>
<dbReference type="EnsemblFungi" id="PTTG_12081-t43_1">
    <property type="protein sequence ID" value="PTTG_12081-t43_1-p1"/>
    <property type="gene ID" value="PTTG_12081"/>
</dbReference>
<dbReference type="AlphaFoldDB" id="A0A180GHT1"/>
<reference evidence="2 3" key="3">
    <citation type="journal article" date="2017" name="G3 (Bethesda)">
        <title>Comparative analysis highlights variable genome content of wheat rusts and divergence of the mating loci.</title>
        <authorList>
            <person name="Cuomo C.A."/>
            <person name="Bakkeren G."/>
            <person name="Khalil H.B."/>
            <person name="Panwar V."/>
            <person name="Joly D."/>
            <person name="Linning R."/>
            <person name="Sakthikumar S."/>
            <person name="Song X."/>
            <person name="Adiconis X."/>
            <person name="Fan L."/>
            <person name="Goldberg J.M."/>
            <person name="Levin J.Z."/>
            <person name="Young S."/>
            <person name="Zeng Q."/>
            <person name="Anikster Y."/>
            <person name="Bruce M."/>
            <person name="Wang M."/>
            <person name="Yin C."/>
            <person name="McCallum B."/>
            <person name="Szabo L.J."/>
            <person name="Hulbert S."/>
            <person name="Chen X."/>
            <person name="Fellers J.P."/>
        </authorList>
    </citation>
    <scope>NUCLEOTIDE SEQUENCE</scope>
    <source>
        <strain evidence="2">isolate 1-1 / race 1 (BBBD)</strain>
        <strain evidence="3">Isolate 1-1 / race 1 (BBBD)</strain>
    </source>
</reference>
<proteinExistence type="predicted"/>
<dbReference type="EMBL" id="ADAS02000071">
    <property type="protein sequence ID" value="OAV91988.1"/>
    <property type="molecule type" value="Genomic_DNA"/>
</dbReference>
<keyword evidence="3" id="KW-1185">Reference proteome</keyword>
<dbReference type="Gene3D" id="3.80.10.10">
    <property type="entry name" value="Ribonuclease Inhibitor"/>
    <property type="match status" value="1"/>
</dbReference>